<evidence type="ECO:0000313" key="2">
    <source>
        <dbReference type="EMBL" id="TVU37356.1"/>
    </source>
</evidence>
<keyword evidence="1" id="KW-0812">Transmembrane</keyword>
<keyword evidence="3" id="KW-1185">Reference proteome</keyword>
<dbReference type="Proteomes" id="UP000324897">
    <property type="component" value="Chromosome 4"/>
</dbReference>
<protein>
    <submittedName>
        <fullName evidence="2">Uncharacterized protein</fullName>
    </submittedName>
</protein>
<keyword evidence="1" id="KW-0472">Membrane</keyword>
<feature type="transmembrane region" description="Helical" evidence="1">
    <location>
        <begin position="96"/>
        <end position="114"/>
    </location>
</feature>
<sequence length="310" mass="34940">MELGGAPNSGVVNMTRTIEALSPMLNNPRKTIARVEVLVSVAAALLLLQFILSFCRRLWHNSFVSFVLKVCNKAMFPFIVYILGTMQTSPIKNSVYPIWALSLIMASGATAYRCRDAIRPPYYRKFIFSKLIEGGIGVLVFGFSYSAGHALWMKKYANSDCDPNSMSDYNYPDRRPISIVKVCRSFFTDEIPSNDNVTTVDQIWDIFGNSDDGIPADDNKNRVKDVCLSFALFELLKRRKTIGQASFISELSISSPLNKMRIPAEKVSDAEKKAVVISLISADGELTKGERTLRKHEMFVEYSWTMKDFF</sequence>
<name>A0A5J9VPB9_9POAL</name>
<dbReference type="EMBL" id="RWGY01000007">
    <property type="protein sequence ID" value="TVU37356.1"/>
    <property type="molecule type" value="Genomic_DNA"/>
</dbReference>
<reference evidence="2 3" key="1">
    <citation type="journal article" date="2019" name="Sci. Rep.">
        <title>A high-quality genome of Eragrostis curvula grass provides insights into Poaceae evolution and supports new strategies to enhance forage quality.</title>
        <authorList>
            <person name="Carballo J."/>
            <person name="Santos B.A.C.M."/>
            <person name="Zappacosta D."/>
            <person name="Garbus I."/>
            <person name="Selva J.P."/>
            <person name="Gallo C.A."/>
            <person name="Diaz A."/>
            <person name="Albertini E."/>
            <person name="Caccamo M."/>
            <person name="Echenique V."/>
        </authorList>
    </citation>
    <scope>NUCLEOTIDE SEQUENCE [LARGE SCALE GENOMIC DNA]</scope>
    <source>
        <strain evidence="3">cv. Victoria</strain>
        <tissue evidence="2">Leaf</tissue>
    </source>
</reference>
<feature type="transmembrane region" description="Helical" evidence="1">
    <location>
        <begin position="126"/>
        <end position="145"/>
    </location>
</feature>
<evidence type="ECO:0000313" key="3">
    <source>
        <dbReference type="Proteomes" id="UP000324897"/>
    </source>
</evidence>
<feature type="non-terminal residue" evidence="2">
    <location>
        <position position="1"/>
    </location>
</feature>
<keyword evidence="1" id="KW-1133">Transmembrane helix</keyword>
<organism evidence="2 3">
    <name type="scientific">Eragrostis curvula</name>
    <name type="common">weeping love grass</name>
    <dbReference type="NCBI Taxonomy" id="38414"/>
    <lineage>
        <taxon>Eukaryota</taxon>
        <taxon>Viridiplantae</taxon>
        <taxon>Streptophyta</taxon>
        <taxon>Embryophyta</taxon>
        <taxon>Tracheophyta</taxon>
        <taxon>Spermatophyta</taxon>
        <taxon>Magnoliopsida</taxon>
        <taxon>Liliopsida</taxon>
        <taxon>Poales</taxon>
        <taxon>Poaceae</taxon>
        <taxon>PACMAD clade</taxon>
        <taxon>Chloridoideae</taxon>
        <taxon>Eragrostideae</taxon>
        <taxon>Eragrostidinae</taxon>
        <taxon>Eragrostis</taxon>
    </lineage>
</organism>
<dbReference type="Gramene" id="TVU37356">
    <property type="protein sequence ID" value="TVU37356"/>
    <property type="gene ID" value="EJB05_10665"/>
</dbReference>
<dbReference type="OrthoDB" id="672171at2759"/>
<comment type="caution">
    <text evidence="2">The sequence shown here is derived from an EMBL/GenBank/DDBJ whole genome shotgun (WGS) entry which is preliminary data.</text>
</comment>
<feature type="transmembrane region" description="Helical" evidence="1">
    <location>
        <begin position="32"/>
        <end position="54"/>
    </location>
</feature>
<dbReference type="AlphaFoldDB" id="A0A5J9VPB9"/>
<accession>A0A5J9VPB9</accession>
<feature type="transmembrane region" description="Helical" evidence="1">
    <location>
        <begin position="66"/>
        <end position="84"/>
    </location>
</feature>
<evidence type="ECO:0000256" key="1">
    <source>
        <dbReference type="SAM" id="Phobius"/>
    </source>
</evidence>
<gene>
    <name evidence="2" type="ORF">EJB05_10665</name>
</gene>
<proteinExistence type="predicted"/>